<dbReference type="AlphaFoldDB" id="H1VKI1"/>
<evidence type="ECO:0000313" key="3">
    <source>
        <dbReference type="Proteomes" id="UP000007174"/>
    </source>
</evidence>
<feature type="region of interest" description="Disordered" evidence="1">
    <location>
        <begin position="21"/>
        <end position="50"/>
    </location>
</feature>
<organism evidence="2 3">
    <name type="scientific">Colletotrichum higginsianum (strain IMI 349063)</name>
    <name type="common">Crucifer anthracnose fungus</name>
    <dbReference type="NCBI Taxonomy" id="759273"/>
    <lineage>
        <taxon>Eukaryota</taxon>
        <taxon>Fungi</taxon>
        <taxon>Dikarya</taxon>
        <taxon>Ascomycota</taxon>
        <taxon>Pezizomycotina</taxon>
        <taxon>Sordariomycetes</taxon>
        <taxon>Hypocreomycetidae</taxon>
        <taxon>Glomerellales</taxon>
        <taxon>Glomerellaceae</taxon>
        <taxon>Colletotrichum</taxon>
        <taxon>Colletotrichum destructivum species complex</taxon>
    </lineage>
</organism>
<proteinExistence type="predicted"/>
<gene>
    <name evidence="2" type="ORF">CH063_11218</name>
</gene>
<accession>H1VKI1</accession>
<dbReference type="STRING" id="759273.H1VKI1"/>
<protein>
    <submittedName>
        <fullName evidence="2">Uncharacterized protein</fullName>
    </submittedName>
</protein>
<sequence>MAPRIISLRKTGYMTLDIQIPDPEIAPAPSTPGGSRSENMPMEPPAAVTA</sequence>
<evidence type="ECO:0000313" key="2">
    <source>
        <dbReference type="EMBL" id="CCF40734.1"/>
    </source>
</evidence>
<dbReference type="Proteomes" id="UP000007174">
    <property type="component" value="Unassembled WGS sequence"/>
</dbReference>
<name>H1VKI1_COLHI</name>
<reference evidence="3" key="1">
    <citation type="journal article" date="2012" name="Nat. Genet.">
        <title>Lifestyle transitions in plant pathogenic Colletotrichum fungi deciphered by genome and transcriptome analyses.</title>
        <authorList>
            <person name="O'Connell R.J."/>
            <person name="Thon M.R."/>
            <person name="Hacquard S."/>
            <person name="Amyotte S.G."/>
            <person name="Kleemann J."/>
            <person name="Torres M.F."/>
            <person name="Damm U."/>
            <person name="Buiate E.A."/>
            <person name="Epstein L."/>
            <person name="Alkan N."/>
            <person name="Altmueller J."/>
            <person name="Alvarado-Balderrama L."/>
            <person name="Bauser C.A."/>
            <person name="Becker C."/>
            <person name="Birren B.W."/>
            <person name="Chen Z."/>
            <person name="Choi J."/>
            <person name="Crouch J.A."/>
            <person name="Duvick J.P."/>
            <person name="Farman M.A."/>
            <person name="Gan P."/>
            <person name="Heiman D."/>
            <person name="Henrissat B."/>
            <person name="Howard R.J."/>
            <person name="Kabbage M."/>
            <person name="Koch C."/>
            <person name="Kracher B."/>
            <person name="Kubo Y."/>
            <person name="Law A.D."/>
            <person name="Lebrun M.-H."/>
            <person name="Lee Y.-H."/>
            <person name="Miyara I."/>
            <person name="Moore N."/>
            <person name="Neumann U."/>
            <person name="Nordstroem K."/>
            <person name="Panaccione D.G."/>
            <person name="Panstruga R."/>
            <person name="Place M."/>
            <person name="Proctor R.H."/>
            <person name="Prusky D."/>
            <person name="Rech G."/>
            <person name="Reinhardt R."/>
            <person name="Rollins J.A."/>
            <person name="Rounsley S."/>
            <person name="Schardl C.L."/>
            <person name="Schwartz D.C."/>
            <person name="Shenoy N."/>
            <person name="Shirasu K."/>
            <person name="Sikhakolli U.R."/>
            <person name="Stueber K."/>
            <person name="Sukno S.A."/>
            <person name="Sweigard J.A."/>
            <person name="Takano Y."/>
            <person name="Takahara H."/>
            <person name="Trail F."/>
            <person name="van der Does H.C."/>
            <person name="Voll L.M."/>
            <person name="Will I."/>
            <person name="Young S."/>
            <person name="Zeng Q."/>
            <person name="Zhang J."/>
            <person name="Zhou S."/>
            <person name="Dickman M.B."/>
            <person name="Schulze-Lefert P."/>
            <person name="Ver Loren van Themaat E."/>
            <person name="Ma L.-J."/>
            <person name="Vaillancourt L.J."/>
        </authorList>
    </citation>
    <scope>NUCLEOTIDE SEQUENCE [LARGE SCALE GENOMIC DNA]</scope>
    <source>
        <strain evidence="3">IMI 349063</strain>
    </source>
</reference>
<dbReference type="eggNOG" id="ENOG502S30T">
    <property type="taxonomic scope" value="Eukaryota"/>
</dbReference>
<evidence type="ECO:0000256" key="1">
    <source>
        <dbReference type="SAM" id="MobiDB-lite"/>
    </source>
</evidence>
<dbReference type="EMBL" id="CACQ02004261">
    <property type="protein sequence ID" value="CCF40734.1"/>
    <property type="molecule type" value="Genomic_DNA"/>
</dbReference>
<dbReference type="HOGENOM" id="CLU_3124947_0_0_1"/>
<dbReference type="VEuPathDB" id="FungiDB:CH63R_02662"/>